<dbReference type="InterPro" id="IPR043725">
    <property type="entry name" value="DUF5667"/>
</dbReference>
<dbReference type="STRING" id="1802397.A3J43_00705"/>
<comment type="caution">
    <text evidence="4">The sequence shown here is derived from an EMBL/GenBank/DDBJ whole genome shotgun (WGS) entry which is preliminary data.</text>
</comment>
<feature type="compositionally biased region" description="Acidic residues" evidence="1">
    <location>
        <begin position="322"/>
        <end position="331"/>
    </location>
</feature>
<feature type="compositionally biased region" description="Polar residues" evidence="1">
    <location>
        <begin position="382"/>
        <end position="404"/>
    </location>
</feature>
<feature type="region of interest" description="Disordered" evidence="1">
    <location>
        <begin position="190"/>
        <end position="219"/>
    </location>
</feature>
<evidence type="ECO:0000313" key="5">
    <source>
        <dbReference type="Proteomes" id="UP000176604"/>
    </source>
</evidence>
<sequence>MNKSLEDQLKALNHSPASEPNPRWVASLRSKFEWTMARGAAPVATGRDLSLQHRQYRVWFRRPFAVAALSLAFLLAVGSGVTYAAQSALPGQTLYPVKLASEEVRIKLAANDTARMEVELTLADRRVGEFRVLSSQSTLTPETAAAITTRYETHIAAALATLPSLPQEAIEGLTASLADTMDAHIKFTTSLEQENSPGKEEHDEDEEESNARDNEGYDASMQRLEEARARLNQRKEEIRKQVARMREFARESSRAAQQFKKFRGNTDIQYEMKIETDERGNTHVKVETQKKKDEKEQSGNRELIIPANTATVTEIAIPPFNNDEDDEEDNNNDTPTDTGMRATTTIRIKASPAIPPLPASTPSSLRDRFLRIFNPGVQFNFRSRTEGSGSVEQHITTGIQSSSRVEIKSNSNSRRNNEDDE</sequence>
<dbReference type="Pfam" id="PF18915">
    <property type="entry name" value="DUF5667"/>
    <property type="match status" value="1"/>
</dbReference>
<feature type="compositionally biased region" description="Basic and acidic residues" evidence="1">
    <location>
        <begin position="280"/>
        <end position="299"/>
    </location>
</feature>
<dbReference type="Proteomes" id="UP000176604">
    <property type="component" value="Unassembled WGS sequence"/>
</dbReference>
<keyword evidence="2" id="KW-0812">Transmembrane</keyword>
<feature type="domain" description="DUF5667" evidence="3">
    <location>
        <begin position="88"/>
        <end position="184"/>
    </location>
</feature>
<name>A0A1F7UJ52_9BACT</name>
<dbReference type="EMBL" id="MGEF01000035">
    <property type="protein sequence ID" value="OGL78292.1"/>
    <property type="molecule type" value="Genomic_DNA"/>
</dbReference>
<organism evidence="4 5">
    <name type="scientific">Candidatus Uhrbacteria bacterium RIFCSPHIGHO2_12_FULL_54_23</name>
    <dbReference type="NCBI Taxonomy" id="1802397"/>
    <lineage>
        <taxon>Bacteria</taxon>
        <taxon>Candidatus Uhriibacteriota</taxon>
    </lineage>
</organism>
<proteinExistence type="predicted"/>
<evidence type="ECO:0000313" key="4">
    <source>
        <dbReference type="EMBL" id="OGL78292.1"/>
    </source>
</evidence>
<accession>A0A1F7UJ52</accession>
<feature type="transmembrane region" description="Helical" evidence="2">
    <location>
        <begin position="64"/>
        <end position="85"/>
    </location>
</feature>
<feature type="region of interest" description="Disordered" evidence="1">
    <location>
        <begin position="280"/>
        <end position="339"/>
    </location>
</feature>
<reference evidence="4 5" key="1">
    <citation type="journal article" date="2016" name="Nat. Commun.">
        <title>Thousands of microbial genomes shed light on interconnected biogeochemical processes in an aquifer system.</title>
        <authorList>
            <person name="Anantharaman K."/>
            <person name="Brown C.T."/>
            <person name="Hug L.A."/>
            <person name="Sharon I."/>
            <person name="Castelle C.J."/>
            <person name="Probst A.J."/>
            <person name="Thomas B.C."/>
            <person name="Singh A."/>
            <person name="Wilkins M.J."/>
            <person name="Karaoz U."/>
            <person name="Brodie E.L."/>
            <person name="Williams K.H."/>
            <person name="Hubbard S.S."/>
            <person name="Banfield J.F."/>
        </authorList>
    </citation>
    <scope>NUCLEOTIDE SEQUENCE [LARGE SCALE GENOMIC DNA]</scope>
</reference>
<feature type="region of interest" description="Disordered" evidence="1">
    <location>
        <begin position="382"/>
        <end position="421"/>
    </location>
</feature>
<dbReference type="AlphaFoldDB" id="A0A1F7UJ52"/>
<evidence type="ECO:0000259" key="3">
    <source>
        <dbReference type="Pfam" id="PF18915"/>
    </source>
</evidence>
<keyword evidence="2" id="KW-1133">Transmembrane helix</keyword>
<keyword evidence="2" id="KW-0472">Membrane</keyword>
<gene>
    <name evidence="4" type="ORF">A3J43_00705</name>
</gene>
<evidence type="ECO:0000256" key="2">
    <source>
        <dbReference type="SAM" id="Phobius"/>
    </source>
</evidence>
<evidence type="ECO:0000256" key="1">
    <source>
        <dbReference type="SAM" id="MobiDB-lite"/>
    </source>
</evidence>
<protein>
    <recommendedName>
        <fullName evidence="3">DUF5667 domain-containing protein</fullName>
    </recommendedName>
</protein>